<evidence type="ECO:0000259" key="1">
    <source>
        <dbReference type="Pfam" id="PF05678"/>
    </source>
</evidence>
<dbReference type="PANTHER" id="PTHR33143">
    <property type="entry name" value="F16F4.1 PROTEIN-RELATED"/>
    <property type="match status" value="1"/>
</dbReference>
<comment type="caution">
    <text evidence="2">The sequence shown here is derived from an EMBL/GenBank/DDBJ whole genome shotgun (WGS) entry which is preliminary data.</text>
</comment>
<dbReference type="OrthoDB" id="1917757at2759"/>
<feature type="domain" description="VQ" evidence="1">
    <location>
        <begin position="58"/>
        <end position="82"/>
    </location>
</feature>
<sequence length="185" mass="21209">MSPRRFLDDDHNRQLIKTGTMINGPRPAPLKLKQESHTAHKHHNQQMRKGPIIIYLRSPEVIHTKPHEFMALVQKLTGLHSGSNDQDQQQIKTLKQERQDLINYNGFSIDSGHVTHERSKSMTSKSPMFNTSSNRCIADVPLFTPITSDRYFFSPQRFLKLSDVLSSSILSPGSLVEMMKEAHEY</sequence>
<dbReference type="PANTHER" id="PTHR33143:SF76">
    <property type="entry name" value="VQ MOTIF-CONTAINING PROTEIN 8, CHLOROPLASTIC"/>
    <property type="match status" value="1"/>
</dbReference>
<accession>A0A5N6LU21</accession>
<evidence type="ECO:0000313" key="3">
    <source>
        <dbReference type="Proteomes" id="UP000326396"/>
    </source>
</evidence>
<proteinExistence type="predicted"/>
<organism evidence="2 3">
    <name type="scientific">Mikania micrantha</name>
    <name type="common">bitter vine</name>
    <dbReference type="NCBI Taxonomy" id="192012"/>
    <lineage>
        <taxon>Eukaryota</taxon>
        <taxon>Viridiplantae</taxon>
        <taxon>Streptophyta</taxon>
        <taxon>Embryophyta</taxon>
        <taxon>Tracheophyta</taxon>
        <taxon>Spermatophyta</taxon>
        <taxon>Magnoliopsida</taxon>
        <taxon>eudicotyledons</taxon>
        <taxon>Gunneridae</taxon>
        <taxon>Pentapetalae</taxon>
        <taxon>asterids</taxon>
        <taxon>campanulids</taxon>
        <taxon>Asterales</taxon>
        <taxon>Asteraceae</taxon>
        <taxon>Asteroideae</taxon>
        <taxon>Heliantheae alliance</taxon>
        <taxon>Eupatorieae</taxon>
        <taxon>Mikania</taxon>
    </lineage>
</organism>
<dbReference type="InterPro" id="IPR039607">
    <property type="entry name" value="VQ_8/17/18/20/21/25"/>
</dbReference>
<name>A0A5N6LU21_9ASTR</name>
<dbReference type="Pfam" id="PF05678">
    <property type="entry name" value="VQ"/>
    <property type="match status" value="1"/>
</dbReference>
<dbReference type="EMBL" id="SZYD01000018">
    <property type="protein sequence ID" value="KAD2804272.1"/>
    <property type="molecule type" value="Genomic_DNA"/>
</dbReference>
<evidence type="ECO:0000313" key="2">
    <source>
        <dbReference type="EMBL" id="KAD2804272.1"/>
    </source>
</evidence>
<dbReference type="InterPro" id="IPR008889">
    <property type="entry name" value="VQ"/>
</dbReference>
<gene>
    <name evidence="2" type="ORF">E3N88_37649</name>
</gene>
<reference evidence="2 3" key="1">
    <citation type="submission" date="2019-05" db="EMBL/GenBank/DDBJ databases">
        <title>Mikania micrantha, genome provides insights into the molecular mechanism of rapid growth.</title>
        <authorList>
            <person name="Liu B."/>
        </authorList>
    </citation>
    <scope>NUCLEOTIDE SEQUENCE [LARGE SCALE GENOMIC DNA]</scope>
    <source>
        <strain evidence="2">NLD-2019</strain>
        <tissue evidence="2">Leaf</tissue>
    </source>
</reference>
<protein>
    <recommendedName>
        <fullName evidence="1">VQ domain-containing protein</fullName>
    </recommendedName>
</protein>
<keyword evidence="3" id="KW-1185">Reference proteome</keyword>
<dbReference type="Proteomes" id="UP000326396">
    <property type="component" value="Linkage Group LG8"/>
</dbReference>
<dbReference type="GO" id="GO:0005634">
    <property type="term" value="C:nucleus"/>
    <property type="evidence" value="ECO:0007669"/>
    <property type="project" value="TreeGrafter"/>
</dbReference>
<dbReference type="AlphaFoldDB" id="A0A5N6LU21"/>